<sequence length="62" mass="7182">MTEGSDLGLWVWCWLVSIVLWLVFVEQQLDLSSVTARVLRWSCAPWRSCGETFHPLCLTLSR</sequence>
<evidence type="ECO:0000256" key="1">
    <source>
        <dbReference type="SAM" id="Phobius"/>
    </source>
</evidence>
<feature type="non-terminal residue" evidence="2">
    <location>
        <position position="62"/>
    </location>
</feature>
<dbReference type="EMBL" id="NMUH01005868">
    <property type="protein sequence ID" value="MQM13887.1"/>
    <property type="molecule type" value="Genomic_DNA"/>
</dbReference>
<comment type="caution">
    <text evidence="2">The sequence shown here is derived from an EMBL/GenBank/DDBJ whole genome shotgun (WGS) entry which is preliminary data.</text>
</comment>
<gene>
    <name evidence="2" type="ORF">Taro_046815</name>
</gene>
<keyword evidence="3" id="KW-1185">Reference proteome</keyword>
<feature type="transmembrane region" description="Helical" evidence="1">
    <location>
        <begin position="7"/>
        <end position="24"/>
    </location>
</feature>
<proteinExistence type="predicted"/>
<accession>A0A843WZM2</accession>
<evidence type="ECO:0000313" key="3">
    <source>
        <dbReference type="Proteomes" id="UP000652761"/>
    </source>
</evidence>
<dbReference type="AlphaFoldDB" id="A0A843WZM2"/>
<evidence type="ECO:0000313" key="2">
    <source>
        <dbReference type="EMBL" id="MQM13887.1"/>
    </source>
</evidence>
<keyword evidence="1" id="KW-1133">Transmembrane helix</keyword>
<reference evidence="2" key="1">
    <citation type="submission" date="2017-07" db="EMBL/GenBank/DDBJ databases">
        <title>Taro Niue Genome Assembly and Annotation.</title>
        <authorList>
            <person name="Atibalentja N."/>
            <person name="Keating K."/>
            <person name="Fields C.J."/>
        </authorList>
    </citation>
    <scope>NUCLEOTIDE SEQUENCE</scope>
    <source>
        <strain evidence="2">Niue_2</strain>
        <tissue evidence="2">Leaf</tissue>
    </source>
</reference>
<keyword evidence="1" id="KW-0472">Membrane</keyword>
<dbReference type="Proteomes" id="UP000652761">
    <property type="component" value="Unassembled WGS sequence"/>
</dbReference>
<protein>
    <submittedName>
        <fullName evidence="2">Uncharacterized protein</fullName>
    </submittedName>
</protein>
<name>A0A843WZM2_COLES</name>
<keyword evidence="1" id="KW-0812">Transmembrane</keyword>
<organism evidence="2 3">
    <name type="scientific">Colocasia esculenta</name>
    <name type="common">Wild taro</name>
    <name type="synonym">Arum esculentum</name>
    <dbReference type="NCBI Taxonomy" id="4460"/>
    <lineage>
        <taxon>Eukaryota</taxon>
        <taxon>Viridiplantae</taxon>
        <taxon>Streptophyta</taxon>
        <taxon>Embryophyta</taxon>
        <taxon>Tracheophyta</taxon>
        <taxon>Spermatophyta</taxon>
        <taxon>Magnoliopsida</taxon>
        <taxon>Liliopsida</taxon>
        <taxon>Araceae</taxon>
        <taxon>Aroideae</taxon>
        <taxon>Colocasieae</taxon>
        <taxon>Colocasia</taxon>
    </lineage>
</organism>